<evidence type="ECO:0000313" key="18">
    <source>
        <dbReference type="EMBL" id="HAF6284810.1"/>
    </source>
</evidence>
<evidence type="ECO:0000313" key="23">
    <source>
        <dbReference type="EMBL" id="HAF8379645.1"/>
    </source>
</evidence>
<dbReference type="EMBL" id="DAAWLM010000037">
    <property type="protein sequence ID" value="HAF8379645.1"/>
    <property type="molecule type" value="Genomic_DNA"/>
</dbReference>
<dbReference type="EMBL" id="DAAVPU010000038">
    <property type="protein sequence ID" value="HAF6284810.1"/>
    <property type="molecule type" value="Genomic_DNA"/>
</dbReference>
<dbReference type="EMBL" id="DAAUHF010000038">
    <property type="protein sequence ID" value="HAF2834148.1"/>
    <property type="molecule type" value="Genomic_DNA"/>
</dbReference>
<sequence>LRQMGYDTKTQICGHGFRTMACSSLVESGIWTEDAIERQMSHKEQNNVRAAYTHKAKHITQRRLMIQWWADYLDANKENHIMPFDFARIN</sequence>
<dbReference type="EMBL" id="DAAWLG010000038">
    <property type="protein sequence ID" value="HAF8347097.1"/>
    <property type="molecule type" value="Genomic_DNA"/>
</dbReference>
<dbReference type="EMBL" id="DAAUFY010000039">
    <property type="protein sequence ID" value="HAF2973678.1"/>
    <property type="molecule type" value="Genomic_DNA"/>
</dbReference>
<evidence type="ECO:0000313" key="22">
    <source>
        <dbReference type="EMBL" id="HAF8347097.1"/>
    </source>
</evidence>
<evidence type="ECO:0000313" key="8">
    <source>
        <dbReference type="EMBL" id="HAF2973678.1"/>
    </source>
</evidence>
<evidence type="ECO:0000313" key="17">
    <source>
        <dbReference type="EMBL" id="HAF6239080.1"/>
    </source>
</evidence>
<dbReference type="EMBL" id="DAAWLO010000039">
    <property type="protein sequence ID" value="HAF8393568.1"/>
    <property type="molecule type" value="Genomic_DNA"/>
</dbReference>
<evidence type="ECO:0000313" key="16">
    <source>
        <dbReference type="EMBL" id="HAF6225430.1"/>
    </source>
</evidence>
<evidence type="ECO:0000313" key="11">
    <source>
        <dbReference type="EMBL" id="HAF4255748.1"/>
    </source>
</evidence>
<gene>
    <name evidence="22" type="ORF">G5T43_004439</name>
    <name evidence="23" type="ORF">G5T51_004426</name>
    <name evidence="26" type="ORF">G5T61_004426</name>
    <name evidence="21" type="ORF">G5T72_004414</name>
    <name evidence="25" type="ORF">G5T86_004421</name>
    <name evidence="24" type="ORF">G5U04_004416</name>
    <name evidence="10" type="ORF">G8J92_004555</name>
    <name evidence="6" type="ORF">G8K11_004555</name>
    <name evidence="16" type="ORF">G8K14_004532</name>
    <name evidence="8" type="ORF">G8K34_004543</name>
    <name evidence="7" type="ORF">G8K51_004557</name>
    <name evidence="15" type="ORF">G8K57_004528</name>
    <name evidence="12" type="ORF">G8K61_004478</name>
    <name evidence="5" type="ORF">G8L26_004517</name>
    <name evidence="9" type="ORF">G8L36_004535</name>
    <name evidence="20" type="ORF">G8L38_004560</name>
    <name evidence="13" type="ORF">G8L50_004522</name>
    <name evidence="17" type="ORF">G8M33_004567</name>
    <name evidence="14" type="ORF">G9A55_004579</name>
    <name evidence="18" type="ORF">G9B07_004558</name>
    <name evidence="11" type="ORF">G9B10_004519</name>
    <name evidence="3" type="ORF">G9B29_004521</name>
    <name evidence="4" type="ORF">G9B41_004473</name>
    <name evidence="19" type="ORF">G9E45_004529</name>
</gene>
<organism evidence="10">
    <name type="scientific">Salmonella enterica</name>
    <name type="common">Salmonella choleraesuis</name>
    <dbReference type="NCBI Taxonomy" id="28901"/>
    <lineage>
        <taxon>Bacteria</taxon>
        <taxon>Pseudomonadati</taxon>
        <taxon>Pseudomonadota</taxon>
        <taxon>Gammaproteobacteria</taxon>
        <taxon>Enterobacterales</taxon>
        <taxon>Enterobacteriaceae</taxon>
        <taxon>Salmonella</taxon>
    </lineage>
</organism>
<evidence type="ECO:0000313" key="19">
    <source>
        <dbReference type="EMBL" id="HAF6339834.1"/>
    </source>
</evidence>
<evidence type="ECO:0000313" key="12">
    <source>
        <dbReference type="EMBL" id="HAF4338037.1"/>
    </source>
</evidence>
<comment type="similarity">
    <text evidence="1">Belongs to the 'phage' integrase family.</text>
</comment>
<evidence type="ECO:0000313" key="9">
    <source>
        <dbReference type="EMBL" id="HAF4228014.1"/>
    </source>
</evidence>
<dbReference type="PANTHER" id="PTHR30629">
    <property type="entry name" value="PROPHAGE INTEGRASE"/>
    <property type="match status" value="1"/>
</dbReference>
<evidence type="ECO:0000313" key="5">
    <source>
        <dbReference type="EMBL" id="HAF2792780.1"/>
    </source>
</evidence>
<evidence type="ECO:0000313" key="15">
    <source>
        <dbReference type="EMBL" id="HAF6061728.1"/>
    </source>
</evidence>
<dbReference type="EMBL" id="DAAUEV010000038">
    <property type="protein sequence ID" value="HAF2052591.1"/>
    <property type="molecule type" value="Genomic_DNA"/>
</dbReference>
<evidence type="ECO:0000313" key="20">
    <source>
        <dbReference type="EMBL" id="HAF6362758.1"/>
    </source>
</evidence>
<dbReference type="EMBL" id="DAAVPI010000038">
    <property type="protein sequence ID" value="HAF6225430.1"/>
    <property type="molecule type" value="Genomic_DNA"/>
</dbReference>
<dbReference type="InterPro" id="IPR050808">
    <property type="entry name" value="Phage_Integrase"/>
</dbReference>
<dbReference type="EMBL" id="DAAVRE010000037">
    <property type="protein sequence ID" value="HAF6061728.1"/>
    <property type="molecule type" value="Genomic_DNA"/>
</dbReference>
<reference evidence="10" key="2">
    <citation type="submission" date="2020-02" db="EMBL/GenBank/DDBJ databases">
        <authorList>
            <consortium name="NCBI Pathogen Detection Project"/>
        </authorList>
    </citation>
    <scope>NUCLEOTIDE SEQUENCE</scope>
    <source>
        <strain evidence="11">MA.01-02561</strain>
        <strain evidence="18">MA.07ba 5367</strain>
        <strain evidence="5">MA.DB_6</strain>
        <strain evidence="13">MA.MZ044</strain>
        <strain evidence="17">MA.MZ045</strain>
        <strain evidence="10">MA.NL_C1</strain>
        <strain evidence="3">MA.NL_C2</strain>
        <strain evidence="8">MA.NL_C3</strain>
        <strain evidence="16">MA.NL_C5</strain>
        <strain evidence="9">MA.NL_C6</strain>
        <strain evidence="26">MA.NL_D1</strain>
        <strain evidence="25">MA.NL_D14</strain>
        <strain evidence="19">MA.NL_D15</strain>
        <strain evidence="4">MA.NL_D17</strain>
        <strain evidence="7">MA.NL_D26</strain>
        <strain evidence="6">MA.NL_D27</strain>
        <strain evidence="15">MA.NL_D28</strain>
        <strain evidence="21">MA.NL_D4</strain>
        <strain evidence="24">MA.NL_D5</strain>
        <strain evidence="12">MA.NL_D6</strain>
        <strain evidence="14">MA.NL_D9</strain>
    </source>
</reference>
<dbReference type="EMBL" id="DAAUFG010000037">
    <property type="protein sequence ID" value="HAF2792780.1"/>
    <property type="molecule type" value="Genomic_DNA"/>
</dbReference>
<dbReference type="GO" id="GO:0015074">
    <property type="term" value="P:DNA integration"/>
    <property type="evidence" value="ECO:0007669"/>
    <property type="project" value="UniProtKB-KW"/>
</dbReference>
<accession>A0A746ZS81</accession>
<proteinExistence type="inferred from homology"/>
<dbReference type="EMBL" id="DAAUHK010000037">
    <property type="protein sequence ID" value="HAF2847899.1"/>
    <property type="molecule type" value="Genomic_DNA"/>
</dbReference>
<keyword evidence="2" id="KW-0229">DNA integration</keyword>
<evidence type="ECO:0000313" key="21">
    <source>
        <dbReference type="EMBL" id="HAF8332810.1"/>
    </source>
</evidence>
<evidence type="ECO:0000313" key="25">
    <source>
        <dbReference type="EMBL" id="HAF8429834.1"/>
    </source>
</evidence>
<dbReference type="EMBL" id="DAAUJW010000038">
    <property type="protein sequence ID" value="HAF1770299.1"/>
    <property type="molecule type" value="Genomic_DNA"/>
</dbReference>
<evidence type="ECO:0000313" key="26">
    <source>
        <dbReference type="EMBL" id="HAF8434406.1"/>
    </source>
</evidence>
<dbReference type="InterPro" id="IPR011010">
    <property type="entry name" value="DNA_brk_join_enz"/>
</dbReference>
<evidence type="ECO:0000313" key="13">
    <source>
        <dbReference type="EMBL" id="HAF4839516.1"/>
    </source>
</evidence>
<evidence type="ECO:0000313" key="4">
    <source>
        <dbReference type="EMBL" id="HAF2052591.1"/>
    </source>
</evidence>
<dbReference type="EMBL" id="DAAVCQ010000037">
    <property type="protein sequence ID" value="HAF4241582.1"/>
    <property type="molecule type" value="Genomic_DNA"/>
</dbReference>
<dbReference type="EMBL" id="DAAVOY010000040">
    <property type="protein sequence ID" value="HAF6362758.1"/>
    <property type="molecule type" value="Genomic_DNA"/>
</dbReference>
<dbReference type="EMBL" id="DAAVCJ010000040">
    <property type="protein sequence ID" value="HAF4228014.1"/>
    <property type="molecule type" value="Genomic_DNA"/>
</dbReference>
<dbReference type="EMBL" id="DAAWLC010000037">
    <property type="protein sequence ID" value="HAF8332810.1"/>
    <property type="molecule type" value="Genomic_DNA"/>
</dbReference>
<evidence type="ECO:0000256" key="1">
    <source>
        <dbReference type="ARBA" id="ARBA00008857"/>
    </source>
</evidence>
<dbReference type="EMBL" id="DAAVOO010000039">
    <property type="protein sequence ID" value="HAF6339834.1"/>
    <property type="molecule type" value="Genomic_DNA"/>
</dbReference>
<dbReference type="EMBL" id="DAAVCZ010000038">
    <property type="protein sequence ID" value="HAF4839516.1"/>
    <property type="molecule type" value="Genomic_DNA"/>
</dbReference>
<dbReference type="EMBL" id="DAAVKS010000037">
    <property type="protein sequence ID" value="HAF5257064.1"/>
    <property type="molecule type" value="Genomic_DNA"/>
</dbReference>
<dbReference type="EMBL" id="DAAWLY010000039">
    <property type="protein sequence ID" value="HAF8434406.1"/>
    <property type="molecule type" value="Genomic_DNA"/>
</dbReference>
<feature type="non-terminal residue" evidence="10">
    <location>
        <position position="1"/>
    </location>
</feature>
<evidence type="ECO:0000313" key="14">
    <source>
        <dbReference type="EMBL" id="HAF5257064.1"/>
    </source>
</evidence>
<dbReference type="EMBL" id="DAAVPP010000038">
    <property type="protein sequence ID" value="HAF6239080.1"/>
    <property type="molecule type" value="Genomic_DNA"/>
</dbReference>
<dbReference type="EMBL" id="DAAWLX010000036">
    <property type="protein sequence ID" value="HAF8429834.1"/>
    <property type="molecule type" value="Genomic_DNA"/>
</dbReference>
<evidence type="ECO:0000313" key="24">
    <source>
        <dbReference type="EMBL" id="HAF8393568.1"/>
    </source>
</evidence>
<evidence type="ECO:0000256" key="2">
    <source>
        <dbReference type="ARBA" id="ARBA00022908"/>
    </source>
</evidence>
<evidence type="ECO:0000313" key="3">
    <source>
        <dbReference type="EMBL" id="HAF1770299.1"/>
    </source>
</evidence>
<evidence type="ECO:0000313" key="10">
    <source>
        <dbReference type="EMBL" id="HAF4241582.1"/>
    </source>
</evidence>
<comment type="caution">
    <text evidence="10">The sequence shown here is derived from an EMBL/GenBank/DDBJ whole genome shotgun (WGS) entry which is preliminary data.</text>
</comment>
<dbReference type="EMBL" id="DAAVEA010000040">
    <property type="protein sequence ID" value="HAF4338037.1"/>
    <property type="molecule type" value="Genomic_DNA"/>
</dbReference>
<protein>
    <submittedName>
        <fullName evidence="10">Integrase</fullName>
    </submittedName>
</protein>
<dbReference type="SUPFAM" id="SSF56349">
    <property type="entry name" value="DNA breaking-rejoining enzymes"/>
    <property type="match status" value="1"/>
</dbReference>
<reference evidence="10" key="1">
    <citation type="journal article" date="2018" name="Genome Biol.">
        <title>SKESA: strategic k-mer extension for scrupulous assemblies.</title>
        <authorList>
            <person name="Souvorov A."/>
            <person name="Agarwala R."/>
            <person name="Lipman D.J."/>
        </authorList>
    </citation>
    <scope>NUCLEOTIDE SEQUENCE</scope>
    <source>
        <strain evidence="11">MA.01-02561</strain>
        <strain evidence="18">MA.07ba 5367</strain>
        <strain evidence="5">MA.DB_6</strain>
        <strain evidence="13">MA.MZ044</strain>
        <strain evidence="17">MA.MZ045</strain>
        <strain evidence="10">MA.NL_C1</strain>
        <strain evidence="3">MA.NL_C2</strain>
        <strain evidence="8">MA.NL_C3</strain>
        <strain evidence="16">MA.NL_C5</strain>
        <strain evidence="9">MA.NL_C6</strain>
        <strain evidence="26">MA.NL_D1</strain>
        <strain evidence="25">MA.NL_D14</strain>
        <strain evidence="19">MA.NL_D15</strain>
        <strain evidence="4">MA.NL_D17</strain>
        <strain evidence="7">MA.NL_D26</strain>
        <strain evidence="6">MA.NL_D27</strain>
        <strain evidence="15">MA.NL_D28</strain>
        <strain evidence="21">MA.NL_D4</strain>
        <strain evidence="24">MA.NL_D5</strain>
        <strain evidence="12">MA.NL_D6</strain>
        <strain evidence="14">MA.NL_D9</strain>
    </source>
</reference>
<dbReference type="AlphaFoldDB" id="A0A746ZS81"/>
<evidence type="ECO:0000313" key="6">
    <source>
        <dbReference type="EMBL" id="HAF2834148.1"/>
    </source>
</evidence>
<name>A0A746ZS81_SALER</name>
<dbReference type="EMBL" id="DAAVCR010000038">
    <property type="protein sequence ID" value="HAF4255748.1"/>
    <property type="molecule type" value="Genomic_DNA"/>
</dbReference>
<dbReference type="GO" id="GO:0003677">
    <property type="term" value="F:DNA binding"/>
    <property type="evidence" value="ECO:0007669"/>
    <property type="project" value="InterPro"/>
</dbReference>
<dbReference type="PANTHER" id="PTHR30629:SF9">
    <property type="entry name" value="PROTEIN INTB-RELATED"/>
    <property type="match status" value="1"/>
</dbReference>
<evidence type="ECO:0000313" key="7">
    <source>
        <dbReference type="EMBL" id="HAF2847899.1"/>
    </source>
</evidence>